<feature type="domain" description="GST C-terminal" evidence="2">
    <location>
        <begin position="83"/>
        <end position="208"/>
    </location>
</feature>
<keyword evidence="4" id="KW-1185">Reference proteome</keyword>
<dbReference type="InterPro" id="IPR036282">
    <property type="entry name" value="Glutathione-S-Trfase_C_sf"/>
</dbReference>
<dbReference type="RefSeq" id="WP_249474537.1">
    <property type="nucleotide sequence ID" value="NZ_JAMBEP010000002.1"/>
</dbReference>
<dbReference type="InterPro" id="IPR036249">
    <property type="entry name" value="Thioredoxin-like_sf"/>
</dbReference>
<dbReference type="SFLD" id="SFLDG01150">
    <property type="entry name" value="Main.1:_Beta-like"/>
    <property type="match status" value="1"/>
</dbReference>
<evidence type="ECO:0000313" key="3">
    <source>
        <dbReference type="EMBL" id="MCL1635174.1"/>
    </source>
</evidence>
<gene>
    <name evidence="3" type="ORF">M2650_11120</name>
</gene>
<evidence type="ECO:0000313" key="4">
    <source>
        <dbReference type="Proteomes" id="UP001431217"/>
    </source>
</evidence>
<dbReference type="Gene3D" id="3.40.30.10">
    <property type="entry name" value="Glutaredoxin"/>
    <property type="match status" value="1"/>
</dbReference>
<dbReference type="CDD" id="cd03188">
    <property type="entry name" value="GST_C_Beta"/>
    <property type="match status" value="1"/>
</dbReference>
<proteinExistence type="predicted"/>
<dbReference type="InterPro" id="IPR010987">
    <property type="entry name" value="Glutathione-S-Trfase_C-like"/>
</dbReference>
<dbReference type="Pfam" id="PF00043">
    <property type="entry name" value="GST_C"/>
    <property type="match status" value="1"/>
</dbReference>
<dbReference type="PANTHER" id="PTHR44051:SF8">
    <property type="entry name" value="GLUTATHIONE S-TRANSFERASE GSTA"/>
    <property type="match status" value="1"/>
</dbReference>
<dbReference type="PANTHER" id="PTHR44051">
    <property type="entry name" value="GLUTATHIONE S-TRANSFERASE-RELATED"/>
    <property type="match status" value="1"/>
</dbReference>
<dbReference type="PROSITE" id="PS50404">
    <property type="entry name" value="GST_NTER"/>
    <property type="match status" value="1"/>
</dbReference>
<dbReference type="EMBL" id="JAMBEP010000002">
    <property type="protein sequence ID" value="MCL1635174.1"/>
    <property type="molecule type" value="Genomic_DNA"/>
</dbReference>
<sequence length="209" mass="23135">MKLMTYPGACSTADHIALQWTGRPFEVEIMNRDTLASARFRALNPAGTVPAIVDGDYVLTQNIAILTYIAETYPHAGLFGDGSAMQRAETMRWLALGCTDIHPVFGVFFAPAIVLPDADRHDALKAAAAIRLRKMFERADAQLDGREWFTGFRSAADAYLYVMLRWAEMHRLDMSGLDRLQAFKQRMEADPGVRAALQAEGLEPIAEAA</sequence>
<comment type="caution">
    <text evidence="3">The sequence shown here is derived from an EMBL/GenBank/DDBJ whole genome shotgun (WGS) entry which is preliminary data.</text>
</comment>
<dbReference type="InterPro" id="IPR040079">
    <property type="entry name" value="Glutathione_S-Trfase"/>
</dbReference>
<dbReference type="Gene3D" id="1.20.1050.10">
    <property type="match status" value="1"/>
</dbReference>
<organism evidence="3 4">
    <name type="scientific">Luteimonas galliterrae</name>
    <dbReference type="NCBI Taxonomy" id="2940486"/>
    <lineage>
        <taxon>Bacteria</taxon>
        <taxon>Pseudomonadati</taxon>
        <taxon>Pseudomonadota</taxon>
        <taxon>Gammaproteobacteria</taxon>
        <taxon>Lysobacterales</taxon>
        <taxon>Lysobacteraceae</taxon>
        <taxon>Luteimonas</taxon>
    </lineage>
</organism>
<dbReference type="CDD" id="cd03057">
    <property type="entry name" value="GST_N_Beta"/>
    <property type="match status" value="1"/>
</dbReference>
<name>A0ABT0MJW5_9GAMM</name>
<dbReference type="InterPro" id="IPR004045">
    <property type="entry name" value="Glutathione_S-Trfase_N"/>
</dbReference>
<dbReference type="SUPFAM" id="SSF52833">
    <property type="entry name" value="Thioredoxin-like"/>
    <property type="match status" value="1"/>
</dbReference>
<protein>
    <submittedName>
        <fullName evidence="3">Glutathione S-transferase N-terminal domain-containing protein</fullName>
    </submittedName>
</protein>
<dbReference type="SUPFAM" id="SSF47616">
    <property type="entry name" value="GST C-terminal domain-like"/>
    <property type="match status" value="1"/>
</dbReference>
<dbReference type="SFLD" id="SFLDS00019">
    <property type="entry name" value="Glutathione_Transferase_(cytos"/>
    <property type="match status" value="1"/>
</dbReference>
<dbReference type="InterPro" id="IPR004046">
    <property type="entry name" value="GST_C"/>
</dbReference>
<dbReference type="Pfam" id="PF13409">
    <property type="entry name" value="GST_N_2"/>
    <property type="match status" value="1"/>
</dbReference>
<evidence type="ECO:0000259" key="2">
    <source>
        <dbReference type="PROSITE" id="PS50405"/>
    </source>
</evidence>
<dbReference type="PROSITE" id="PS50405">
    <property type="entry name" value="GST_CTER"/>
    <property type="match status" value="1"/>
</dbReference>
<feature type="domain" description="GST N-terminal" evidence="1">
    <location>
        <begin position="1"/>
        <end position="77"/>
    </location>
</feature>
<accession>A0ABT0MJW5</accession>
<reference evidence="3 4" key="1">
    <citation type="submission" date="2022-05" db="EMBL/GenBank/DDBJ databases">
        <title>Luteimonas sp. SX5, whole genome shotgun sequencing project.</title>
        <authorList>
            <person name="Zhao G."/>
            <person name="Shen L."/>
        </authorList>
    </citation>
    <scope>NUCLEOTIDE SEQUENCE [LARGE SCALE GENOMIC DNA]</scope>
    <source>
        <strain evidence="3 4">SX5</strain>
    </source>
</reference>
<evidence type="ECO:0000259" key="1">
    <source>
        <dbReference type="PROSITE" id="PS50404"/>
    </source>
</evidence>
<dbReference type="Proteomes" id="UP001431217">
    <property type="component" value="Unassembled WGS sequence"/>
</dbReference>
<dbReference type="SFLD" id="SFLDG00358">
    <property type="entry name" value="Main_(cytGST)"/>
    <property type="match status" value="1"/>
</dbReference>